<evidence type="ECO:0000313" key="4">
    <source>
        <dbReference type="Proteomes" id="UP000051373"/>
    </source>
</evidence>
<sequence length="320" mass="37092">MAIEGDLRSLNITSVLQLISRERITGVLKIKKDTEVVDVGFIDGDITGAFFELGERVERLETYLVKSGMIGKNLFEMIEDIHHETKRPIMNIIIEDKYLTIEEIERTIKFKIQEVMDELFTWDRGEFKFEEGGLIYPKSVIKIRMNTEALILESARRLDEWPRISKSIYSSEIVYKRIDRPELKLQPKEDEARILSLIDERRAVSDLVEISGLGKFHTYSCLYHLLSTGQVEVAYAKPASVKGRKIDVSIKSLVTPIAVVITIGILLAEFVAGAIISNQRLLSFDFLYREVYERRDDDYRKIFFYKHQRIPSPQEIEGFF</sequence>
<evidence type="ECO:0000313" key="3">
    <source>
        <dbReference type="EMBL" id="KPK63317.1"/>
    </source>
</evidence>
<dbReference type="PANTHER" id="PTHR36304:SF4">
    <property type="entry name" value="DUF4388 DOMAIN-CONTAINING PROTEIN"/>
    <property type="match status" value="1"/>
</dbReference>
<dbReference type="EMBL" id="LJUJ01000015">
    <property type="protein sequence ID" value="KPK63317.1"/>
    <property type="molecule type" value="Genomic_DNA"/>
</dbReference>
<dbReference type="STRING" id="1703779.AMJ83_07580"/>
<keyword evidence="1" id="KW-1133">Transmembrane helix</keyword>
<name>A0A0S8FRH3_UNCW3</name>
<evidence type="ECO:0000256" key="1">
    <source>
        <dbReference type="SAM" id="Phobius"/>
    </source>
</evidence>
<keyword evidence="1" id="KW-0812">Transmembrane</keyword>
<feature type="domain" description="PatA-like N-terminal" evidence="2">
    <location>
        <begin position="4"/>
        <end position="161"/>
    </location>
</feature>
<dbReference type="Proteomes" id="UP000051373">
    <property type="component" value="Unassembled WGS sequence"/>
</dbReference>
<comment type="caution">
    <text evidence="3">The sequence shown here is derived from an EMBL/GenBank/DDBJ whole genome shotgun (WGS) entry which is preliminary data.</text>
</comment>
<protein>
    <recommendedName>
        <fullName evidence="2">PatA-like N-terminal domain-containing protein</fullName>
    </recommendedName>
</protein>
<dbReference type="AlphaFoldDB" id="A0A0S8FRH3"/>
<proteinExistence type="predicted"/>
<evidence type="ECO:0000259" key="2">
    <source>
        <dbReference type="Pfam" id="PF14332"/>
    </source>
</evidence>
<accession>A0A0S8FRH3</accession>
<dbReference type="Pfam" id="PF14332">
    <property type="entry name" value="DUF4388"/>
    <property type="match status" value="1"/>
</dbReference>
<feature type="transmembrane region" description="Helical" evidence="1">
    <location>
        <begin position="253"/>
        <end position="276"/>
    </location>
</feature>
<dbReference type="PANTHER" id="PTHR36304">
    <property type="entry name" value="DOMAIN GTPASE-ACTIVATING PROTEIN, PUTATIVE-RELATED-RELATED"/>
    <property type="match status" value="1"/>
</dbReference>
<dbReference type="InterPro" id="IPR025497">
    <property type="entry name" value="PatA-like_N"/>
</dbReference>
<reference evidence="3 4" key="1">
    <citation type="journal article" date="2015" name="Microbiome">
        <title>Genomic resolution of linkages in carbon, nitrogen, and sulfur cycling among widespread estuary sediment bacteria.</title>
        <authorList>
            <person name="Baker B.J."/>
            <person name="Lazar C.S."/>
            <person name="Teske A.P."/>
            <person name="Dick G.J."/>
        </authorList>
    </citation>
    <scope>NUCLEOTIDE SEQUENCE [LARGE SCALE GENOMIC DNA]</scope>
    <source>
        <strain evidence="3">SM23_42</strain>
    </source>
</reference>
<keyword evidence="1" id="KW-0472">Membrane</keyword>
<organism evidence="3 4">
    <name type="scientific">candidate division WOR_3 bacterium SM23_42</name>
    <dbReference type="NCBI Taxonomy" id="1703779"/>
    <lineage>
        <taxon>Bacteria</taxon>
        <taxon>Bacteria division WOR-3</taxon>
    </lineage>
</organism>
<gene>
    <name evidence="3" type="ORF">AMJ83_07580</name>
</gene>